<dbReference type="Proteomes" id="UP001557470">
    <property type="component" value="Unassembled WGS sequence"/>
</dbReference>
<reference evidence="9 10" key="1">
    <citation type="submission" date="2024-06" db="EMBL/GenBank/DDBJ databases">
        <authorList>
            <person name="Pan Q."/>
            <person name="Wen M."/>
            <person name="Jouanno E."/>
            <person name="Zahm M."/>
            <person name="Klopp C."/>
            <person name="Cabau C."/>
            <person name="Louis A."/>
            <person name="Berthelot C."/>
            <person name="Parey E."/>
            <person name="Roest Crollius H."/>
            <person name="Montfort J."/>
            <person name="Robinson-Rechavi M."/>
            <person name="Bouchez O."/>
            <person name="Lampietro C."/>
            <person name="Lopez Roques C."/>
            <person name="Donnadieu C."/>
            <person name="Postlethwait J."/>
            <person name="Bobe J."/>
            <person name="Verreycken H."/>
            <person name="Guiguen Y."/>
        </authorList>
    </citation>
    <scope>NUCLEOTIDE SEQUENCE [LARGE SCALE GENOMIC DNA]</scope>
    <source>
        <strain evidence="9">Up_M1</strain>
        <tissue evidence="9">Testis</tissue>
    </source>
</reference>
<dbReference type="InterPro" id="IPR003613">
    <property type="entry name" value="Ubox_domain"/>
</dbReference>
<keyword evidence="3" id="KW-0862">Zinc</keyword>
<evidence type="ECO:0000259" key="8">
    <source>
        <dbReference type="PROSITE" id="PS50188"/>
    </source>
</evidence>
<dbReference type="AlphaFoldDB" id="A0ABD0WWM7"/>
<name>A0ABD0WWM7_UMBPY</name>
<keyword evidence="10" id="KW-1185">Reference proteome</keyword>
<dbReference type="Gene3D" id="3.30.40.10">
    <property type="entry name" value="Zinc/RING finger domain, C3HC4 (zinc finger)"/>
    <property type="match status" value="1"/>
</dbReference>
<evidence type="ECO:0000256" key="4">
    <source>
        <dbReference type="PROSITE-ProRule" id="PRU00024"/>
    </source>
</evidence>
<keyword evidence="5" id="KW-0175">Coiled coil</keyword>
<proteinExistence type="predicted"/>
<sequence>MAASLPIVQEHLSCSICLDIFRNPVVLKCSHSFCEECLQKTWKDLEKLFCPMCKKECSSEEPSLSLALKSICDSLQKGTENNLSKINCQLHGEKLKLFCLDDKQSICVVCRTSKKHKDHDCCPIEEAVPDLKDLIQAKILTLNDKIKKYKTVQMTHQMWAKHIKSQAQCAVEQIRKEFKKLHQFLEEEETERIVVLRREEQQKEEAMQEIADALTQEMATLSETIEVINEEMDVDNTKFMQNYQTILKRANCISADTTDTKIASGALVDIAKHLGSLKFKVWEKMMEFVKYIPVTMDPNTMSPKLKLTDDLTCLVYCEEKQNFPENPERFHNTGVLGSEGYSRGIHCWDVDVGDNDNWTIGVAKESIPRKRLVRIEPESGLWVFRYVSGKYKAGIQPLVQIMANERPQQIRVRLDCDKGELIFCDLTRKTTLYTYKDNFTEKVFPYFNTQSHICPLRVFGEVKMFARNE</sequence>
<dbReference type="InterPro" id="IPR001870">
    <property type="entry name" value="B30.2/SPRY"/>
</dbReference>
<dbReference type="Pfam" id="PF13445">
    <property type="entry name" value="zf-RING_UBOX"/>
    <property type="match status" value="1"/>
</dbReference>
<dbReference type="SMART" id="SM00589">
    <property type="entry name" value="PRY"/>
    <property type="match status" value="1"/>
</dbReference>
<dbReference type="SMART" id="SM00184">
    <property type="entry name" value="RING"/>
    <property type="match status" value="1"/>
</dbReference>
<dbReference type="InterPro" id="IPR000315">
    <property type="entry name" value="Znf_B-box"/>
</dbReference>
<dbReference type="PROSITE" id="PS50089">
    <property type="entry name" value="ZF_RING_2"/>
    <property type="match status" value="1"/>
</dbReference>
<dbReference type="Gene3D" id="2.60.120.920">
    <property type="match status" value="1"/>
</dbReference>
<dbReference type="InterPro" id="IPR003879">
    <property type="entry name" value="Butyrophylin_SPRY"/>
</dbReference>
<dbReference type="SUPFAM" id="SSF57845">
    <property type="entry name" value="B-box zinc-binding domain"/>
    <property type="match status" value="1"/>
</dbReference>
<dbReference type="InterPro" id="IPR027370">
    <property type="entry name" value="Znf-RING_euk"/>
</dbReference>
<dbReference type="InterPro" id="IPR013320">
    <property type="entry name" value="ConA-like_dom_sf"/>
</dbReference>
<dbReference type="PRINTS" id="PR01407">
    <property type="entry name" value="BUTYPHLNCDUF"/>
</dbReference>
<dbReference type="PANTHER" id="PTHR24103">
    <property type="entry name" value="E3 UBIQUITIN-PROTEIN LIGASE TRIM"/>
    <property type="match status" value="1"/>
</dbReference>
<feature type="coiled-coil region" evidence="5">
    <location>
        <begin position="171"/>
        <end position="231"/>
    </location>
</feature>
<evidence type="ECO:0000256" key="3">
    <source>
        <dbReference type="ARBA" id="ARBA00022833"/>
    </source>
</evidence>
<dbReference type="InterPro" id="IPR003877">
    <property type="entry name" value="SPRY_dom"/>
</dbReference>
<evidence type="ECO:0000313" key="9">
    <source>
        <dbReference type="EMBL" id="KAL0984686.1"/>
    </source>
</evidence>
<dbReference type="SUPFAM" id="SSF49899">
    <property type="entry name" value="Concanavalin A-like lectins/glucanases"/>
    <property type="match status" value="1"/>
</dbReference>
<evidence type="ECO:0000256" key="1">
    <source>
        <dbReference type="ARBA" id="ARBA00022723"/>
    </source>
</evidence>
<feature type="domain" description="RING-type" evidence="6">
    <location>
        <begin position="14"/>
        <end position="54"/>
    </location>
</feature>
<evidence type="ECO:0000313" key="10">
    <source>
        <dbReference type="Proteomes" id="UP001557470"/>
    </source>
</evidence>
<comment type="caution">
    <text evidence="9">The sequence shown here is derived from an EMBL/GenBank/DDBJ whole genome shotgun (WGS) entry which is preliminary data.</text>
</comment>
<dbReference type="SMART" id="SM00504">
    <property type="entry name" value="Ubox"/>
    <property type="match status" value="1"/>
</dbReference>
<dbReference type="GO" id="GO:0008270">
    <property type="term" value="F:zinc ion binding"/>
    <property type="evidence" value="ECO:0007669"/>
    <property type="project" value="UniProtKB-KW"/>
</dbReference>
<dbReference type="SMART" id="SM00449">
    <property type="entry name" value="SPRY"/>
    <property type="match status" value="1"/>
</dbReference>
<keyword evidence="2 4" id="KW-0863">Zinc-finger</keyword>
<evidence type="ECO:0000259" key="6">
    <source>
        <dbReference type="PROSITE" id="PS50089"/>
    </source>
</evidence>
<dbReference type="Pfam" id="PF00643">
    <property type="entry name" value="zf-B_box"/>
    <property type="match status" value="1"/>
</dbReference>
<accession>A0ABD0WWM7</accession>
<dbReference type="InterPro" id="IPR050143">
    <property type="entry name" value="TRIM/RBCC"/>
</dbReference>
<dbReference type="Pfam" id="PF13765">
    <property type="entry name" value="PRY"/>
    <property type="match status" value="1"/>
</dbReference>
<dbReference type="SMART" id="SM00336">
    <property type="entry name" value="BBOX"/>
    <property type="match status" value="1"/>
</dbReference>
<feature type="domain" description="B30.2/SPRY" evidence="8">
    <location>
        <begin position="274"/>
        <end position="465"/>
    </location>
</feature>
<dbReference type="SUPFAM" id="SSF57850">
    <property type="entry name" value="RING/U-box"/>
    <property type="match status" value="1"/>
</dbReference>
<protein>
    <recommendedName>
        <fullName evidence="11">Zinc-binding protein A33-like</fullName>
    </recommendedName>
</protein>
<dbReference type="InterPro" id="IPR017907">
    <property type="entry name" value="Znf_RING_CS"/>
</dbReference>
<evidence type="ECO:0000259" key="7">
    <source>
        <dbReference type="PROSITE" id="PS50119"/>
    </source>
</evidence>
<dbReference type="PROSITE" id="PS50119">
    <property type="entry name" value="ZF_BBOX"/>
    <property type="match status" value="1"/>
</dbReference>
<evidence type="ECO:0000256" key="2">
    <source>
        <dbReference type="ARBA" id="ARBA00022771"/>
    </source>
</evidence>
<dbReference type="InterPro" id="IPR006574">
    <property type="entry name" value="PRY"/>
</dbReference>
<dbReference type="Pfam" id="PF00622">
    <property type="entry name" value="SPRY"/>
    <property type="match status" value="1"/>
</dbReference>
<dbReference type="Pfam" id="PF25600">
    <property type="entry name" value="TRIM_CC"/>
    <property type="match status" value="1"/>
</dbReference>
<dbReference type="InterPro" id="IPR043136">
    <property type="entry name" value="B30.2/SPRY_sf"/>
</dbReference>
<keyword evidence="1" id="KW-0479">Metal-binding</keyword>
<dbReference type="CDD" id="cd12893">
    <property type="entry name" value="SPRY_PRY_TRIM35"/>
    <property type="match status" value="1"/>
</dbReference>
<dbReference type="Gene3D" id="3.30.160.60">
    <property type="entry name" value="Classic Zinc Finger"/>
    <property type="match status" value="1"/>
</dbReference>
<dbReference type="PROSITE" id="PS00518">
    <property type="entry name" value="ZF_RING_1"/>
    <property type="match status" value="1"/>
</dbReference>
<evidence type="ECO:0008006" key="11">
    <source>
        <dbReference type="Google" id="ProtNLM"/>
    </source>
</evidence>
<organism evidence="9 10">
    <name type="scientific">Umbra pygmaea</name>
    <name type="common">Eastern mudminnow</name>
    <dbReference type="NCBI Taxonomy" id="75934"/>
    <lineage>
        <taxon>Eukaryota</taxon>
        <taxon>Metazoa</taxon>
        <taxon>Chordata</taxon>
        <taxon>Craniata</taxon>
        <taxon>Vertebrata</taxon>
        <taxon>Euteleostomi</taxon>
        <taxon>Actinopterygii</taxon>
        <taxon>Neopterygii</taxon>
        <taxon>Teleostei</taxon>
        <taxon>Protacanthopterygii</taxon>
        <taxon>Esociformes</taxon>
        <taxon>Umbridae</taxon>
        <taxon>Umbra</taxon>
    </lineage>
</organism>
<dbReference type="EMBL" id="JAGEUA010000004">
    <property type="protein sequence ID" value="KAL0984686.1"/>
    <property type="molecule type" value="Genomic_DNA"/>
</dbReference>
<gene>
    <name evidence="9" type="ORF">UPYG_G00145270</name>
</gene>
<dbReference type="PROSITE" id="PS50188">
    <property type="entry name" value="B302_SPRY"/>
    <property type="match status" value="1"/>
</dbReference>
<evidence type="ECO:0000256" key="5">
    <source>
        <dbReference type="SAM" id="Coils"/>
    </source>
</evidence>
<dbReference type="InterPro" id="IPR058030">
    <property type="entry name" value="TRIM8/14/16/25/29/45/65_CC"/>
</dbReference>
<dbReference type="InterPro" id="IPR013083">
    <property type="entry name" value="Znf_RING/FYVE/PHD"/>
</dbReference>
<dbReference type="InterPro" id="IPR001841">
    <property type="entry name" value="Znf_RING"/>
</dbReference>
<feature type="domain" description="B box-type" evidence="7">
    <location>
        <begin position="83"/>
        <end position="124"/>
    </location>
</feature>